<keyword evidence="1" id="KW-0830">Ubiquinone</keyword>
<sequence length="184" mass="20293">MRLSGFRRRSILYTTGRGGWHLDTQSDVPDAIRPWPCKEHPLDATCILLNPDGGATSNSTEAVLCDSTIHYGQLAVAAARSVTQTFQVKPNPHATSAAETTQTMKRQITLHLPLQRQKKLTLGTLRSAFPLPHPPQMNNKVNYIVSLRKVRWWLAEQAEALGVKIYSGFAGAKLLYSDDGKAGD</sequence>
<evidence type="ECO:0000313" key="2">
    <source>
        <dbReference type="EMBL" id="EFP90114.2"/>
    </source>
</evidence>
<dbReference type="AlphaFoldDB" id="E3L0R0"/>
<dbReference type="OrthoDB" id="10466270at2759"/>
<dbReference type="GeneID" id="10546092"/>
<dbReference type="HOGENOM" id="CLU_1468913_0_0_1"/>
<keyword evidence="1" id="KW-0285">Flavoprotein</keyword>
<comment type="cofactor">
    <cofactor evidence="1">
        <name>[4Fe-4S] cluster</name>
        <dbReference type="ChEBI" id="CHEBI:49883"/>
    </cofactor>
    <text evidence="1">Binds 1 [4Fe-4S] cluster.</text>
</comment>
<evidence type="ECO:0000313" key="3">
    <source>
        <dbReference type="Proteomes" id="UP000008783"/>
    </source>
</evidence>
<dbReference type="Proteomes" id="UP000008783">
    <property type="component" value="Unassembled WGS sequence"/>
</dbReference>
<proteinExistence type="predicted"/>
<reference key="1">
    <citation type="submission" date="2007-01" db="EMBL/GenBank/DDBJ databases">
        <title>The Genome Sequence of Puccinia graminis f. sp. tritici Strain CRL 75-36-700-3.</title>
        <authorList>
            <consortium name="The Broad Institute Genome Sequencing Platform"/>
            <person name="Birren B."/>
            <person name="Lander E."/>
            <person name="Galagan J."/>
            <person name="Nusbaum C."/>
            <person name="Devon K."/>
            <person name="Cuomo C."/>
            <person name="Jaffe D."/>
            <person name="Butler J."/>
            <person name="Alvarez P."/>
            <person name="Gnerre S."/>
            <person name="Grabherr M."/>
            <person name="Mauceli E."/>
            <person name="Brockman W."/>
            <person name="Young S."/>
            <person name="LaButti K."/>
            <person name="Sykes S."/>
            <person name="DeCaprio D."/>
            <person name="Crawford M."/>
            <person name="Koehrsen M."/>
            <person name="Engels R."/>
            <person name="Montgomery P."/>
            <person name="Pearson M."/>
            <person name="Howarth C."/>
            <person name="Larson L."/>
            <person name="White J."/>
            <person name="Zeng Q."/>
            <person name="Kodira C."/>
            <person name="Yandava C."/>
            <person name="Alvarado L."/>
            <person name="O'Leary S."/>
            <person name="Szabo L."/>
            <person name="Dean R."/>
            <person name="Schein J."/>
        </authorList>
    </citation>
    <scope>NUCLEOTIDE SEQUENCE</scope>
    <source>
        <strain>CRL 75-36-700-3</strain>
    </source>
</reference>
<reference evidence="3" key="2">
    <citation type="journal article" date="2011" name="Proc. Natl. Acad. Sci. U.S.A.">
        <title>Obligate biotrophy features unraveled by the genomic analysis of rust fungi.</title>
        <authorList>
            <person name="Duplessis S."/>
            <person name="Cuomo C.A."/>
            <person name="Lin Y.-C."/>
            <person name="Aerts A."/>
            <person name="Tisserant E."/>
            <person name="Veneault-Fourrey C."/>
            <person name="Joly D.L."/>
            <person name="Hacquard S."/>
            <person name="Amselem J."/>
            <person name="Cantarel B.L."/>
            <person name="Chiu R."/>
            <person name="Coutinho P.M."/>
            <person name="Feau N."/>
            <person name="Field M."/>
            <person name="Frey P."/>
            <person name="Gelhaye E."/>
            <person name="Goldberg J."/>
            <person name="Grabherr M.G."/>
            <person name="Kodira C.D."/>
            <person name="Kohler A."/>
            <person name="Kuees U."/>
            <person name="Lindquist E.A."/>
            <person name="Lucas S.M."/>
            <person name="Mago R."/>
            <person name="Mauceli E."/>
            <person name="Morin E."/>
            <person name="Murat C."/>
            <person name="Pangilinan J.L."/>
            <person name="Park R."/>
            <person name="Pearson M."/>
            <person name="Quesneville H."/>
            <person name="Rouhier N."/>
            <person name="Sakthikumar S."/>
            <person name="Salamov A.A."/>
            <person name="Schmutz J."/>
            <person name="Selles B."/>
            <person name="Shapiro H."/>
            <person name="Tanguay P."/>
            <person name="Tuskan G.A."/>
            <person name="Henrissat B."/>
            <person name="Van de Peer Y."/>
            <person name="Rouze P."/>
            <person name="Ellis J.G."/>
            <person name="Dodds P.N."/>
            <person name="Schein J.E."/>
            <person name="Zhong S."/>
            <person name="Hamelin R.C."/>
            <person name="Grigoriev I.V."/>
            <person name="Szabo L.J."/>
            <person name="Martin F."/>
        </authorList>
    </citation>
    <scope>NUCLEOTIDE SEQUENCE [LARGE SCALE GENOMIC DNA]</scope>
    <source>
        <strain evidence="3">CRL 75-36-700-3 / race SCCL</strain>
    </source>
</reference>
<dbReference type="PANTHER" id="PTHR10617">
    <property type="entry name" value="ELECTRON TRANSFER FLAVOPROTEIN-UBIQUINONE OXIDOREDUCTASE"/>
    <property type="match status" value="1"/>
</dbReference>
<accession>E3L0R0</accession>
<dbReference type="GO" id="GO:0004174">
    <property type="term" value="F:electron-transferring-flavoprotein dehydrogenase activity"/>
    <property type="evidence" value="ECO:0007669"/>
    <property type="project" value="UniProtKB-UniRule"/>
</dbReference>
<dbReference type="GO" id="GO:0046872">
    <property type="term" value="F:metal ion binding"/>
    <property type="evidence" value="ECO:0007669"/>
    <property type="project" value="UniProtKB-KW"/>
</dbReference>
<dbReference type="InterPro" id="IPR036188">
    <property type="entry name" value="FAD/NAD-bd_sf"/>
</dbReference>
<keyword evidence="1" id="KW-0813">Transport</keyword>
<dbReference type="EC" id="1.5.5.1" evidence="1"/>
<keyword evidence="3" id="KW-1185">Reference proteome</keyword>
<keyword evidence="1" id="KW-0411">Iron-sulfur</keyword>
<dbReference type="Gene3D" id="3.50.50.60">
    <property type="entry name" value="FAD/NAD(P)-binding domain"/>
    <property type="match status" value="1"/>
</dbReference>
<keyword evidence="1" id="KW-0479">Metal-binding</keyword>
<gene>
    <name evidence="2" type="ORF">PGTG_15962</name>
</gene>
<dbReference type="RefSeq" id="XP_003334533.2">
    <property type="nucleotide sequence ID" value="XM_003334485.2"/>
</dbReference>
<keyword evidence="1" id="KW-0408">Iron</keyword>
<protein>
    <recommendedName>
        <fullName evidence="1">Electron transfer flavoprotein-ubiquinone oxidoreductase</fullName>
        <shortName evidence="1">ETF-QO</shortName>
        <ecNumber evidence="1">1.5.5.1</ecNumber>
    </recommendedName>
</protein>
<keyword evidence="1" id="KW-0274">FAD</keyword>
<dbReference type="InParanoid" id="E3L0R0"/>
<keyword evidence="1" id="KW-0560">Oxidoreductase</keyword>
<dbReference type="STRING" id="418459.E3L0R0"/>
<name>E3L0R0_PUCGT</name>
<dbReference type="InterPro" id="IPR040156">
    <property type="entry name" value="ETF-QO"/>
</dbReference>
<evidence type="ECO:0000256" key="1">
    <source>
        <dbReference type="RuleBase" id="RU366068"/>
    </source>
</evidence>
<dbReference type="GO" id="GO:0051539">
    <property type="term" value="F:4 iron, 4 sulfur cluster binding"/>
    <property type="evidence" value="ECO:0007669"/>
    <property type="project" value="UniProtKB-UniRule"/>
</dbReference>
<dbReference type="EMBL" id="DS178329">
    <property type="protein sequence ID" value="EFP90114.2"/>
    <property type="molecule type" value="Genomic_DNA"/>
</dbReference>
<comment type="catalytic activity">
    <reaction evidence="1">
        <text>a ubiquinone + reduced [electron-transfer flavoprotein] = a ubiquinol + oxidized [electron-transfer flavoprotein] + H(+)</text>
        <dbReference type="Rhea" id="RHEA:24052"/>
        <dbReference type="Rhea" id="RHEA-COMP:9565"/>
        <dbReference type="Rhea" id="RHEA-COMP:9566"/>
        <dbReference type="Rhea" id="RHEA-COMP:10685"/>
        <dbReference type="Rhea" id="RHEA-COMP:10686"/>
        <dbReference type="ChEBI" id="CHEBI:15378"/>
        <dbReference type="ChEBI" id="CHEBI:16389"/>
        <dbReference type="ChEBI" id="CHEBI:17976"/>
        <dbReference type="ChEBI" id="CHEBI:57692"/>
        <dbReference type="ChEBI" id="CHEBI:58307"/>
        <dbReference type="EC" id="1.5.5.1"/>
    </reaction>
</comment>
<keyword evidence="1" id="KW-0249">Electron transport</keyword>
<dbReference type="KEGG" id="pgr:PGTG_15962"/>
<organism evidence="2 3">
    <name type="scientific">Puccinia graminis f. sp. tritici (strain CRL 75-36-700-3 / race SCCL)</name>
    <name type="common">Black stem rust fungus</name>
    <dbReference type="NCBI Taxonomy" id="418459"/>
    <lineage>
        <taxon>Eukaryota</taxon>
        <taxon>Fungi</taxon>
        <taxon>Dikarya</taxon>
        <taxon>Basidiomycota</taxon>
        <taxon>Pucciniomycotina</taxon>
        <taxon>Pucciniomycetes</taxon>
        <taxon>Pucciniales</taxon>
        <taxon>Pucciniaceae</taxon>
        <taxon>Puccinia</taxon>
    </lineage>
</organism>
<dbReference type="VEuPathDB" id="FungiDB:PGTG_15962"/>
<comment type="cofactor">
    <cofactor evidence="1">
        <name>FAD</name>
        <dbReference type="ChEBI" id="CHEBI:57692"/>
    </cofactor>
</comment>
<dbReference type="PANTHER" id="PTHR10617:SF107">
    <property type="entry name" value="ELECTRON TRANSFER FLAVOPROTEIN-UBIQUINONE OXIDOREDUCTASE, MITOCHONDRIAL"/>
    <property type="match status" value="1"/>
</dbReference>
<comment type="function">
    <text evidence="1">Accepts electrons from ETF and reduces ubiquinone.</text>
</comment>